<protein>
    <submittedName>
        <fullName evidence="1">Uncharacterized protein</fullName>
    </submittedName>
</protein>
<name>A0AAU8JBR2_9CYAN</name>
<dbReference type="RefSeq" id="WP_054464754.1">
    <property type="nucleotide sequence ID" value="NZ_CP159837.1"/>
</dbReference>
<evidence type="ECO:0000313" key="1">
    <source>
        <dbReference type="EMBL" id="XCM36242.1"/>
    </source>
</evidence>
<reference evidence="1" key="1">
    <citation type="submission" date="2024-07" db="EMBL/GenBank/DDBJ databases">
        <authorList>
            <person name="Kim Y.J."/>
            <person name="Jeong J.Y."/>
        </authorList>
    </citation>
    <scope>NUCLEOTIDE SEQUENCE</scope>
    <source>
        <strain evidence="1">GIHE-MW2</strain>
    </source>
</reference>
<sequence length="129" mass="15015">MKPKFKNSLAWQQAELLMQPCLIRLLDNIRKYLEDSPWEGTYENVQTPVPGYLLCLNLGENQVTFDIWELCYQICFLNYKETHAEAETQAVEIDTSLIDENGDVNWNELEIKAKKLVEKMFANLPSKSL</sequence>
<organism evidence="1">
    <name type="scientific">Planktothricoides raciborskii GIHE-MW2</name>
    <dbReference type="NCBI Taxonomy" id="2792601"/>
    <lineage>
        <taxon>Bacteria</taxon>
        <taxon>Bacillati</taxon>
        <taxon>Cyanobacteriota</taxon>
        <taxon>Cyanophyceae</taxon>
        <taxon>Oscillatoriophycideae</taxon>
        <taxon>Oscillatoriales</taxon>
        <taxon>Oscillatoriaceae</taxon>
        <taxon>Planktothricoides</taxon>
    </lineage>
</organism>
<dbReference type="AlphaFoldDB" id="A0AAU8JBR2"/>
<dbReference type="EMBL" id="CP159837">
    <property type="protein sequence ID" value="XCM36242.1"/>
    <property type="molecule type" value="Genomic_DNA"/>
</dbReference>
<accession>A0AAU8JBR2</accession>
<proteinExistence type="predicted"/>
<gene>
    <name evidence="1" type="ORF">ABWT76_004989</name>
</gene>